<dbReference type="EMBL" id="CP026604">
    <property type="protein sequence ID" value="AWB66431.1"/>
    <property type="molecule type" value="Genomic_DNA"/>
</dbReference>
<dbReference type="Proteomes" id="UP000244441">
    <property type="component" value="Chromosome"/>
</dbReference>
<evidence type="ECO:0000313" key="12">
    <source>
        <dbReference type="Proteomes" id="UP000244441"/>
    </source>
</evidence>
<evidence type="ECO:0000256" key="2">
    <source>
        <dbReference type="ARBA" id="ARBA00009425"/>
    </source>
</evidence>
<dbReference type="InterPro" id="IPR046806">
    <property type="entry name" value="MrpA_C/MbhE"/>
</dbReference>
<feature type="transmembrane region" description="Helical" evidence="7">
    <location>
        <begin position="152"/>
        <end position="171"/>
    </location>
</feature>
<sequence length="326" mass="34791">MAEFIDLVLLAMLALTALRVIFLKDLFAVVMLFGIYSFLSALIFVSLDAVDVAFTEASVGAGISTVLMLGTLALTGRTEKENKRSSVLPLLVVCVTGAALIYGTLDMPPFGHPDNPVHEHVAPRYIEESPKEVGLPNMVTSVLASYRGFDTLGETVVVFSAAIGVLALLGVRRREDKNTPESGLKAHLVLRSVAKSVIPLVILFALYVQFHGDFGPGGGFQAGVIAAAAFILYALVFGLPMAFKVIKPKFLQMMAAAGVLLYASVGLFSMAKGGLFLDYNQLADDPIAGQHYGIIIIELGVGITVFAVMLSIFYAFGSQAERVNKP</sequence>
<keyword evidence="12" id="KW-1185">Reference proteome</keyword>
<feature type="transmembrane region" description="Helical" evidence="7">
    <location>
        <begin position="53"/>
        <end position="75"/>
    </location>
</feature>
<comment type="similarity">
    <text evidence="2">Belongs to the CPA3 antiporters (TC 2.A.63) subunit B family.</text>
</comment>
<evidence type="ECO:0000256" key="6">
    <source>
        <dbReference type="ARBA" id="ARBA00023136"/>
    </source>
</evidence>
<dbReference type="RefSeq" id="WP_108602494.1">
    <property type="nucleotide sequence ID" value="NZ_CP026604.1"/>
</dbReference>
<dbReference type="NCBIfam" id="NF009162">
    <property type="entry name" value="PRK12508.1"/>
    <property type="match status" value="1"/>
</dbReference>
<dbReference type="NCBIfam" id="NF009159">
    <property type="entry name" value="PRK12504.1"/>
    <property type="match status" value="1"/>
</dbReference>
<evidence type="ECO:0000256" key="1">
    <source>
        <dbReference type="ARBA" id="ARBA00004651"/>
    </source>
</evidence>
<dbReference type="Pfam" id="PF20501">
    <property type="entry name" value="MbhE"/>
    <property type="match status" value="1"/>
</dbReference>
<feature type="transmembrane region" description="Helical" evidence="7">
    <location>
        <begin position="6"/>
        <end position="22"/>
    </location>
</feature>
<feature type="transmembrane region" description="Helical" evidence="7">
    <location>
        <begin position="222"/>
        <end position="243"/>
    </location>
</feature>
<gene>
    <name evidence="11" type="ORF">C2869_08320</name>
</gene>
<keyword evidence="5 7" id="KW-1133">Transmembrane helix</keyword>
<comment type="subcellular location">
    <subcellularLocation>
        <location evidence="1">Cell membrane</location>
        <topology evidence="1">Multi-pass membrane protein</topology>
    </subcellularLocation>
</comment>
<evidence type="ECO:0000259" key="9">
    <source>
        <dbReference type="Pfam" id="PF13244"/>
    </source>
</evidence>
<feature type="domain" description="MrpA C-terminal/MbhD" evidence="9">
    <location>
        <begin position="11"/>
        <end position="76"/>
    </location>
</feature>
<dbReference type="OrthoDB" id="2085045at2"/>
<name>A0A2S0VQE8_9ALTE</name>
<dbReference type="KEGG" id="cate:C2869_08320"/>
<evidence type="ECO:0000256" key="3">
    <source>
        <dbReference type="ARBA" id="ARBA00022475"/>
    </source>
</evidence>
<dbReference type="PANTHER" id="PTHR33932">
    <property type="entry name" value="NA(+)/H(+) ANTIPORTER SUBUNIT B"/>
    <property type="match status" value="1"/>
</dbReference>
<feature type="transmembrane region" description="Helical" evidence="7">
    <location>
        <begin position="192"/>
        <end position="210"/>
    </location>
</feature>
<dbReference type="Pfam" id="PF13244">
    <property type="entry name" value="MbhD"/>
    <property type="match status" value="1"/>
</dbReference>
<proteinExistence type="inferred from homology"/>
<feature type="domain" description="Na+/H+ antiporter MnhB subunit-related protein" evidence="8">
    <location>
        <begin position="189"/>
        <end position="310"/>
    </location>
</feature>
<accession>A0A2S0VQE8</accession>
<dbReference type="InterPro" id="IPR025383">
    <property type="entry name" value="MrpA_C/MbhD"/>
</dbReference>
<evidence type="ECO:0000259" key="10">
    <source>
        <dbReference type="Pfam" id="PF20501"/>
    </source>
</evidence>
<protein>
    <submittedName>
        <fullName evidence="11">Cation:proton antiporter</fullName>
    </submittedName>
</protein>
<feature type="transmembrane region" description="Helical" evidence="7">
    <location>
        <begin position="250"/>
        <end position="271"/>
    </location>
</feature>
<keyword evidence="4 7" id="KW-0812">Transmembrane</keyword>
<dbReference type="GO" id="GO:0005886">
    <property type="term" value="C:plasma membrane"/>
    <property type="evidence" value="ECO:0007669"/>
    <property type="project" value="UniProtKB-SubCell"/>
</dbReference>
<keyword evidence="3" id="KW-1003">Cell membrane</keyword>
<organism evidence="11 12">
    <name type="scientific">Saccharobesus litoralis</name>
    <dbReference type="NCBI Taxonomy" id="2172099"/>
    <lineage>
        <taxon>Bacteria</taxon>
        <taxon>Pseudomonadati</taxon>
        <taxon>Pseudomonadota</taxon>
        <taxon>Gammaproteobacteria</taxon>
        <taxon>Alteromonadales</taxon>
        <taxon>Alteromonadaceae</taxon>
        <taxon>Saccharobesus</taxon>
    </lineage>
</organism>
<evidence type="ECO:0000256" key="7">
    <source>
        <dbReference type="SAM" id="Phobius"/>
    </source>
</evidence>
<dbReference type="NCBIfam" id="NF009161">
    <property type="entry name" value="PRK12507.1"/>
    <property type="match status" value="1"/>
</dbReference>
<feature type="domain" description="MrpA C-terminal/MbhE" evidence="10">
    <location>
        <begin position="115"/>
        <end position="171"/>
    </location>
</feature>
<dbReference type="AlphaFoldDB" id="A0A2S0VQE8"/>
<keyword evidence="6 7" id="KW-0472">Membrane</keyword>
<dbReference type="InterPro" id="IPR050622">
    <property type="entry name" value="CPA3_antiporter_subunitB"/>
</dbReference>
<evidence type="ECO:0000256" key="4">
    <source>
        <dbReference type="ARBA" id="ARBA00022692"/>
    </source>
</evidence>
<evidence type="ECO:0000256" key="5">
    <source>
        <dbReference type="ARBA" id="ARBA00022989"/>
    </source>
</evidence>
<evidence type="ECO:0000259" key="8">
    <source>
        <dbReference type="Pfam" id="PF04039"/>
    </source>
</evidence>
<dbReference type="PANTHER" id="PTHR33932:SF4">
    <property type="entry name" value="NA(+)_H(+) ANTIPORTER SUBUNIT B"/>
    <property type="match status" value="1"/>
</dbReference>
<reference evidence="11 12" key="1">
    <citation type="submission" date="2018-01" db="EMBL/GenBank/DDBJ databases">
        <title>Genome sequence of a Cantenovulum-like bacteria.</title>
        <authorList>
            <person name="Tan W.R."/>
            <person name="Lau N.-S."/>
            <person name="Go F."/>
            <person name="Amirul A.-A.A."/>
        </authorList>
    </citation>
    <scope>NUCLEOTIDE SEQUENCE [LARGE SCALE GENOMIC DNA]</scope>
    <source>
        <strain evidence="11 12">CCB-QB4</strain>
    </source>
</reference>
<feature type="transmembrane region" description="Helical" evidence="7">
    <location>
        <begin position="87"/>
        <end position="105"/>
    </location>
</feature>
<evidence type="ECO:0000313" key="11">
    <source>
        <dbReference type="EMBL" id="AWB66431.1"/>
    </source>
</evidence>
<feature type="transmembrane region" description="Helical" evidence="7">
    <location>
        <begin position="291"/>
        <end position="316"/>
    </location>
</feature>
<feature type="transmembrane region" description="Helical" evidence="7">
    <location>
        <begin position="29"/>
        <end position="47"/>
    </location>
</feature>
<dbReference type="Pfam" id="PF04039">
    <property type="entry name" value="MnhB"/>
    <property type="match status" value="1"/>
</dbReference>
<dbReference type="InterPro" id="IPR007182">
    <property type="entry name" value="MnhB"/>
</dbReference>